<dbReference type="InterPro" id="IPR029044">
    <property type="entry name" value="Nucleotide-diphossugar_trans"/>
</dbReference>
<dbReference type="SUPFAM" id="SSF53448">
    <property type="entry name" value="Nucleotide-diphospho-sugar transferases"/>
    <property type="match status" value="1"/>
</dbReference>
<evidence type="ECO:0000259" key="5">
    <source>
        <dbReference type="Pfam" id="PF00535"/>
    </source>
</evidence>
<evidence type="ECO:0000256" key="3">
    <source>
        <dbReference type="ARBA" id="ARBA00022679"/>
    </source>
</evidence>
<dbReference type="Pfam" id="PF00535">
    <property type="entry name" value="Glycos_transf_2"/>
    <property type="match status" value="1"/>
</dbReference>
<dbReference type="PANTHER" id="PTHR43179:SF12">
    <property type="entry name" value="GALACTOFURANOSYLTRANSFERASE GLFT2"/>
    <property type="match status" value="1"/>
</dbReference>
<dbReference type="AlphaFoldDB" id="M0NED2"/>
<sequence>MVGFGTRTGIRNAGHYPERRRQRAVAAVPQTETAIRWPVREGAMRVSVVLCTYDPAQFDVFSEAADTVLDQTHSPVELVIVVDGRPDLAERVREAYGEREDVVIHCNDANRGLLESRNTGAELASGEVVAFVDDDVRADPEWVERLVGAYERTGAPAVGGRMTPEWVAGRPAFLPAEFFWLVGVTHRGFGPDGDETAAGEVRNTFGSNISFDRDTFLDLGGFDPAIGGRKGDANLQGGETELCARLEREYGHGVYYVPDARVAHKVFEYRTRPGWLADRAFWQGYSKRAMETFVADSTGEESAFLGRLLVEFFPGRLWDLLREPSREHAARLVGLVAFTALVGIGYCYGLTQYPNDLGSAA</sequence>
<proteinExistence type="inferred from homology"/>
<comment type="similarity">
    <text evidence="1">Belongs to the glycosyltransferase 2 family.</text>
</comment>
<evidence type="ECO:0000256" key="4">
    <source>
        <dbReference type="SAM" id="Phobius"/>
    </source>
</evidence>
<reference evidence="6 7" key="1">
    <citation type="journal article" date="2014" name="PLoS Genet.">
        <title>Phylogenetically driven sequencing of extremely halophilic archaea reveals strategies for static and dynamic osmo-response.</title>
        <authorList>
            <person name="Becker E.A."/>
            <person name="Seitzer P.M."/>
            <person name="Tritt A."/>
            <person name="Larsen D."/>
            <person name="Krusor M."/>
            <person name="Yao A.I."/>
            <person name="Wu D."/>
            <person name="Madern D."/>
            <person name="Eisen J.A."/>
            <person name="Darling A.E."/>
            <person name="Facciotti M.T."/>
        </authorList>
    </citation>
    <scope>NUCLEOTIDE SEQUENCE [LARGE SCALE GENOMIC DNA]</scope>
    <source>
        <strain evidence="6 7">DSM 8989</strain>
    </source>
</reference>
<comment type="caution">
    <text evidence="6">The sequence shown here is derived from an EMBL/GenBank/DDBJ whole genome shotgun (WGS) entry which is preliminary data.</text>
</comment>
<feature type="domain" description="Glycosyltransferase 2-like" evidence="5">
    <location>
        <begin position="47"/>
        <end position="162"/>
    </location>
</feature>
<dbReference type="GO" id="GO:0016757">
    <property type="term" value="F:glycosyltransferase activity"/>
    <property type="evidence" value="ECO:0007669"/>
    <property type="project" value="UniProtKB-KW"/>
</dbReference>
<dbReference type="Proteomes" id="UP000011625">
    <property type="component" value="Unassembled WGS sequence"/>
</dbReference>
<dbReference type="InterPro" id="IPR001173">
    <property type="entry name" value="Glyco_trans_2-like"/>
</dbReference>
<keyword evidence="2" id="KW-0328">Glycosyltransferase</keyword>
<keyword evidence="4" id="KW-0812">Transmembrane</keyword>
<protein>
    <submittedName>
        <fullName evidence="6">Succinoglycan biosynthesis protein</fullName>
    </submittedName>
</protein>
<keyword evidence="4" id="KW-1133">Transmembrane helix</keyword>
<dbReference type="InterPro" id="IPR053553">
    <property type="entry name" value="GDP_glucuronosyltransferase"/>
</dbReference>
<dbReference type="Gene3D" id="3.90.550.10">
    <property type="entry name" value="Spore Coat Polysaccharide Biosynthesis Protein SpsA, Chain A"/>
    <property type="match status" value="1"/>
</dbReference>
<evidence type="ECO:0000313" key="6">
    <source>
        <dbReference type="EMBL" id="EMA55918.1"/>
    </source>
</evidence>
<dbReference type="EMBL" id="AOME01000002">
    <property type="protein sequence ID" value="EMA55918.1"/>
    <property type="molecule type" value="Genomic_DNA"/>
</dbReference>
<accession>M0NED2</accession>
<feature type="transmembrane region" description="Helical" evidence="4">
    <location>
        <begin position="332"/>
        <end position="351"/>
    </location>
</feature>
<gene>
    <name evidence="6" type="ORF">C450_00310</name>
</gene>
<dbReference type="PATRIC" id="fig|1227456.3.peg.66"/>
<name>M0NED2_9EURY</name>
<keyword evidence="3" id="KW-0808">Transferase</keyword>
<dbReference type="NCBIfam" id="NF041394">
    <property type="entry name" value="GtaseAglG_Halo"/>
    <property type="match status" value="1"/>
</dbReference>
<keyword evidence="7" id="KW-1185">Reference proteome</keyword>
<dbReference type="PANTHER" id="PTHR43179">
    <property type="entry name" value="RHAMNOSYLTRANSFERASE WBBL"/>
    <property type="match status" value="1"/>
</dbReference>
<dbReference type="STRING" id="1227456.C450_00310"/>
<organism evidence="6 7">
    <name type="scientific">Halococcus salifodinae DSM 8989</name>
    <dbReference type="NCBI Taxonomy" id="1227456"/>
    <lineage>
        <taxon>Archaea</taxon>
        <taxon>Methanobacteriati</taxon>
        <taxon>Methanobacteriota</taxon>
        <taxon>Stenosarchaea group</taxon>
        <taxon>Halobacteria</taxon>
        <taxon>Halobacteriales</taxon>
        <taxon>Halococcaceae</taxon>
        <taxon>Halococcus</taxon>
    </lineage>
</organism>
<dbReference type="CDD" id="cd00761">
    <property type="entry name" value="Glyco_tranf_GTA_type"/>
    <property type="match status" value="1"/>
</dbReference>
<evidence type="ECO:0000313" key="7">
    <source>
        <dbReference type="Proteomes" id="UP000011625"/>
    </source>
</evidence>
<evidence type="ECO:0000256" key="1">
    <source>
        <dbReference type="ARBA" id="ARBA00006739"/>
    </source>
</evidence>
<evidence type="ECO:0000256" key="2">
    <source>
        <dbReference type="ARBA" id="ARBA00022676"/>
    </source>
</evidence>
<keyword evidence="4" id="KW-0472">Membrane</keyword>